<evidence type="ECO:0000313" key="1">
    <source>
        <dbReference type="EMBL" id="TDL14580.1"/>
    </source>
</evidence>
<name>A0A4Y7PJI5_9AGAM</name>
<organism evidence="1 2">
    <name type="scientific">Rickenella mellea</name>
    <dbReference type="NCBI Taxonomy" id="50990"/>
    <lineage>
        <taxon>Eukaryota</taxon>
        <taxon>Fungi</taxon>
        <taxon>Dikarya</taxon>
        <taxon>Basidiomycota</taxon>
        <taxon>Agaricomycotina</taxon>
        <taxon>Agaricomycetes</taxon>
        <taxon>Hymenochaetales</taxon>
        <taxon>Rickenellaceae</taxon>
        <taxon>Rickenella</taxon>
    </lineage>
</organism>
<keyword evidence="2" id="KW-1185">Reference proteome</keyword>
<evidence type="ECO:0000313" key="2">
    <source>
        <dbReference type="Proteomes" id="UP000294933"/>
    </source>
</evidence>
<proteinExistence type="predicted"/>
<dbReference type="EMBL" id="ML170324">
    <property type="protein sequence ID" value="TDL14580.1"/>
    <property type="molecule type" value="Genomic_DNA"/>
</dbReference>
<dbReference type="OrthoDB" id="3256525at2759"/>
<sequence length="218" mass="24763">MTPSPLLPMELWRRIFRLATSSGVEPDRGFKLWFTEHQQNHLDMMETKIAISLVSRRFRRIASEFLFEFVHVDKPSHALKLEIMMKESSTSELGPRDWFKFLFVTCTDASITPKVANALRLCRGLRGFSWNHPGSRTRKKPSCIAFGQAILPHTALIVANPANMPETGGDTLLRRFRTLLVSVGIRCNTYVAEKGLRRLQPGKSPELPLSMLQVPGIF</sequence>
<dbReference type="Proteomes" id="UP000294933">
    <property type="component" value="Unassembled WGS sequence"/>
</dbReference>
<dbReference type="AlphaFoldDB" id="A0A4Y7PJI5"/>
<accession>A0A4Y7PJI5</accession>
<protein>
    <submittedName>
        <fullName evidence="1">Uncharacterized protein</fullName>
    </submittedName>
</protein>
<reference evidence="1 2" key="1">
    <citation type="submission" date="2018-06" db="EMBL/GenBank/DDBJ databases">
        <title>A transcriptomic atlas of mushroom development highlights an independent origin of complex multicellularity.</title>
        <authorList>
            <consortium name="DOE Joint Genome Institute"/>
            <person name="Krizsan K."/>
            <person name="Almasi E."/>
            <person name="Merenyi Z."/>
            <person name="Sahu N."/>
            <person name="Viragh M."/>
            <person name="Koszo T."/>
            <person name="Mondo S."/>
            <person name="Kiss B."/>
            <person name="Balint B."/>
            <person name="Kues U."/>
            <person name="Barry K."/>
            <person name="Hegedus J.C."/>
            <person name="Henrissat B."/>
            <person name="Johnson J."/>
            <person name="Lipzen A."/>
            <person name="Ohm R."/>
            <person name="Nagy I."/>
            <person name="Pangilinan J."/>
            <person name="Yan J."/>
            <person name="Xiong Y."/>
            <person name="Grigoriev I.V."/>
            <person name="Hibbett D.S."/>
            <person name="Nagy L.G."/>
        </authorList>
    </citation>
    <scope>NUCLEOTIDE SEQUENCE [LARGE SCALE GENOMIC DNA]</scope>
    <source>
        <strain evidence="1 2">SZMC22713</strain>
    </source>
</reference>
<gene>
    <name evidence="1" type="ORF">BD410DRAFT_845895</name>
</gene>
<dbReference type="VEuPathDB" id="FungiDB:BD410DRAFT_845895"/>